<accession>A0AAD5DDB1</accession>
<keyword evidence="2" id="KW-1185">Reference proteome</keyword>
<protein>
    <submittedName>
        <fullName evidence="1">Uncharacterized protein</fullName>
    </submittedName>
</protein>
<dbReference type="AlphaFoldDB" id="A0AAD5DDB1"/>
<reference evidence="1" key="1">
    <citation type="submission" date="2020-11" db="EMBL/GenBank/DDBJ databases">
        <title>Chlorella ohadii genome sequencing and assembly.</title>
        <authorList>
            <person name="Murik O."/>
            <person name="Treves H."/>
            <person name="Kedem I."/>
            <person name="Shotland Y."/>
            <person name="Kaplan A."/>
        </authorList>
    </citation>
    <scope>NUCLEOTIDE SEQUENCE</scope>
    <source>
        <strain evidence="1">1</strain>
    </source>
</reference>
<comment type="caution">
    <text evidence="1">The sequence shown here is derived from an EMBL/GenBank/DDBJ whole genome shotgun (WGS) entry which is preliminary data.</text>
</comment>
<name>A0AAD5DDB1_9CHLO</name>
<gene>
    <name evidence="1" type="ORF">COHA_010171</name>
</gene>
<proteinExistence type="predicted"/>
<evidence type="ECO:0000313" key="1">
    <source>
        <dbReference type="EMBL" id="KAI7835937.1"/>
    </source>
</evidence>
<dbReference type="EMBL" id="JADXDR010000214">
    <property type="protein sequence ID" value="KAI7835937.1"/>
    <property type="molecule type" value="Genomic_DNA"/>
</dbReference>
<evidence type="ECO:0000313" key="2">
    <source>
        <dbReference type="Proteomes" id="UP001205105"/>
    </source>
</evidence>
<sequence length="536" mass="54966">MKQHALAILDTMEADTRAAVAACGPFLIANERTAMACALEAEAIESDAASCPEICADLLSDLFPNLYSHPHPSQLPCNPATMERLPPILLLAAMAGVLVRAQVPGIPNLPILNDPSMLENAQKCGEYFSNNNAGQEACASASEAIAASGTWKCPEECKNYWAGLPDACDALMSAILGSAAGDQMKDDKGNPISMREWYTRLCSGQPVSVPTVPTAPAGDNTTTGGPITVNYTGFASTFECDTAGGFAWITLDASLATLTPGGASAAAVLNSTCNDLNTTGCCVQAPASNLTLAQFGLGKPMIVQGVKLTAPAGECCTDGSSSSGGACTAGTGPCSDRFIQTYVSVSNSSVEQVINSSDYKQWKDAIALANLTGDDLVFAGQTWLWGYLLAGANASAGLCNIVSCNPFVCCLVVACLTGWDACWRGPTPSAGLCNIVTEYDVYGTDNMDGSMVNNGTVSIGCGLGVMGGKANVTMSGPVADALGFSGGAMGNNATASVGLAREKPQGTWLLLSRFSDEQPLAVCGVQVCAKPAEAAS</sequence>
<dbReference type="Proteomes" id="UP001205105">
    <property type="component" value="Unassembled WGS sequence"/>
</dbReference>
<organism evidence="1 2">
    <name type="scientific">Chlorella ohadii</name>
    <dbReference type="NCBI Taxonomy" id="2649997"/>
    <lineage>
        <taxon>Eukaryota</taxon>
        <taxon>Viridiplantae</taxon>
        <taxon>Chlorophyta</taxon>
        <taxon>core chlorophytes</taxon>
        <taxon>Trebouxiophyceae</taxon>
        <taxon>Chlorellales</taxon>
        <taxon>Chlorellaceae</taxon>
        <taxon>Chlorella clade</taxon>
        <taxon>Chlorella</taxon>
    </lineage>
</organism>